<reference evidence="1" key="2">
    <citation type="submission" date="2015-06" db="UniProtKB">
        <authorList>
            <consortium name="EnsemblPlants"/>
        </authorList>
    </citation>
    <scope>IDENTIFICATION</scope>
</reference>
<name>A0A0E0NCE3_ORYRU</name>
<accession>A0A0E0NCE3</accession>
<dbReference type="Gramene" id="ORUFI02G10530.1">
    <property type="protein sequence ID" value="ORUFI02G10530.1"/>
    <property type="gene ID" value="ORUFI02G10530"/>
</dbReference>
<dbReference type="AlphaFoldDB" id="A0A0E0NCE3"/>
<reference evidence="2" key="1">
    <citation type="submission" date="2013-06" db="EMBL/GenBank/DDBJ databases">
        <authorList>
            <person name="Zhao Q."/>
        </authorList>
    </citation>
    <scope>NUCLEOTIDE SEQUENCE</scope>
    <source>
        <strain evidence="2">cv. W1943</strain>
    </source>
</reference>
<dbReference type="Proteomes" id="UP000008022">
    <property type="component" value="Unassembled WGS sequence"/>
</dbReference>
<evidence type="ECO:0000313" key="1">
    <source>
        <dbReference type="EnsemblPlants" id="ORUFI02G10530.1"/>
    </source>
</evidence>
<keyword evidence="2" id="KW-1185">Reference proteome</keyword>
<sequence>MGAYMVTHGRPHVARVLCHLQVENIPPRYVLKRYPRSSRRDTTKIYIKEVHKKCQAMVVFDEHDYRRFGLTTQARYTASKSMQSYDRTMEVLKELDINGMSREQLLNNEKSKQAEHKQPKDYSKSNSMLWSVHLWSIGLVIVEQ</sequence>
<proteinExistence type="predicted"/>
<evidence type="ECO:0000313" key="2">
    <source>
        <dbReference type="Proteomes" id="UP000008022"/>
    </source>
</evidence>
<protein>
    <submittedName>
        <fullName evidence="1">Uncharacterized protein</fullName>
    </submittedName>
</protein>
<dbReference type="HOGENOM" id="CLU_1799616_0_0_1"/>
<organism evidence="1 2">
    <name type="scientific">Oryza rufipogon</name>
    <name type="common">Brownbeard rice</name>
    <name type="synonym">Asian wild rice</name>
    <dbReference type="NCBI Taxonomy" id="4529"/>
    <lineage>
        <taxon>Eukaryota</taxon>
        <taxon>Viridiplantae</taxon>
        <taxon>Streptophyta</taxon>
        <taxon>Embryophyta</taxon>
        <taxon>Tracheophyta</taxon>
        <taxon>Spermatophyta</taxon>
        <taxon>Magnoliopsida</taxon>
        <taxon>Liliopsida</taxon>
        <taxon>Poales</taxon>
        <taxon>Poaceae</taxon>
        <taxon>BOP clade</taxon>
        <taxon>Oryzoideae</taxon>
        <taxon>Oryzeae</taxon>
        <taxon>Oryzinae</taxon>
        <taxon>Oryza</taxon>
    </lineage>
</organism>
<dbReference type="EnsemblPlants" id="ORUFI02G10530.1">
    <property type="protein sequence ID" value="ORUFI02G10530.1"/>
    <property type="gene ID" value="ORUFI02G10530"/>
</dbReference>